<dbReference type="AlphaFoldDB" id="A0A4Q8LF72"/>
<dbReference type="OrthoDB" id="5988547at2"/>
<proteinExistence type="predicted"/>
<name>A0A4Q8LF72_9GAMM</name>
<dbReference type="Proteomes" id="UP000292627">
    <property type="component" value="Unassembled WGS sequence"/>
</dbReference>
<dbReference type="RefSeq" id="WP_130549628.1">
    <property type="nucleotide sequence ID" value="NZ_SHMC01000001.1"/>
</dbReference>
<evidence type="ECO:0000256" key="1">
    <source>
        <dbReference type="SAM" id="MobiDB-lite"/>
    </source>
</evidence>
<evidence type="ECO:0008006" key="4">
    <source>
        <dbReference type="Google" id="ProtNLM"/>
    </source>
</evidence>
<evidence type="ECO:0000313" key="3">
    <source>
        <dbReference type="Proteomes" id="UP000292627"/>
    </source>
</evidence>
<sequence length="94" mass="10028">MSRGISSKWIAGIGLALGLAGCASSNGLDGPSLAYECQQQARDAANQPPFPDKIRDGKHGREFEQGVRDAHMSQACQRDTESHAEIRFGSKPGT</sequence>
<gene>
    <name evidence="2" type="ORF">EA660_00055</name>
</gene>
<accession>A0A4Q8LF72</accession>
<dbReference type="PROSITE" id="PS51257">
    <property type="entry name" value="PROKAR_LIPOPROTEIN"/>
    <property type="match status" value="1"/>
</dbReference>
<feature type="region of interest" description="Disordered" evidence="1">
    <location>
        <begin position="72"/>
        <end position="94"/>
    </location>
</feature>
<comment type="caution">
    <text evidence="2">The sequence shown here is derived from an EMBL/GenBank/DDBJ whole genome shotgun (WGS) entry which is preliminary data.</text>
</comment>
<protein>
    <recommendedName>
        <fullName evidence="4">Lipoprotein</fullName>
    </recommendedName>
</protein>
<organism evidence="2 3">
    <name type="scientific">Pseudoxanthomonas winnipegensis</name>
    <dbReference type="NCBI Taxonomy" id="2480810"/>
    <lineage>
        <taxon>Bacteria</taxon>
        <taxon>Pseudomonadati</taxon>
        <taxon>Pseudomonadota</taxon>
        <taxon>Gammaproteobacteria</taxon>
        <taxon>Lysobacterales</taxon>
        <taxon>Lysobacteraceae</taxon>
        <taxon>Pseudoxanthomonas</taxon>
    </lineage>
</organism>
<feature type="compositionally biased region" description="Basic and acidic residues" evidence="1">
    <location>
        <begin position="78"/>
        <end position="88"/>
    </location>
</feature>
<dbReference type="EMBL" id="SHMC01000001">
    <property type="protein sequence ID" value="TAA28040.1"/>
    <property type="molecule type" value="Genomic_DNA"/>
</dbReference>
<evidence type="ECO:0000313" key="2">
    <source>
        <dbReference type="EMBL" id="TAA28040.1"/>
    </source>
</evidence>
<reference evidence="2 3" key="1">
    <citation type="submission" date="2019-02" db="EMBL/GenBank/DDBJ databases">
        <title>WGS of Pseudoxanthomonas species novum from clinical isolates.</title>
        <authorList>
            <person name="Bernier A.-M."/>
            <person name="Bernard K."/>
            <person name="Vachon A."/>
        </authorList>
    </citation>
    <scope>NUCLEOTIDE SEQUENCE [LARGE SCALE GENOMIC DNA]</scope>
    <source>
        <strain evidence="2 3">NML171200</strain>
    </source>
</reference>